<keyword evidence="4" id="KW-1185">Reference proteome</keyword>
<feature type="region of interest" description="Disordered" evidence="2">
    <location>
        <begin position="638"/>
        <end position="659"/>
    </location>
</feature>
<evidence type="ECO:0000256" key="1">
    <source>
        <dbReference type="SAM" id="Coils"/>
    </source>
</evidence>
<gene>
    <name evidence="3" type="ORF">HGRIS_001868</name>
</gene>
<evidence type="ECO:0000256" key="2">
    <source>
        <dbReference type="SAM" id="MobiDB-lite"/>
    </source>
</evidence>
<feature type="region of interest" description="Disordered" evidence="2">
    <location>
        <begin position="562"/>
        <end position="583"/>
    </location>
</feature>
<dbReference type="EMBL" id="JASNQZ010000006">
    <property type="protein sequence ID" value="KAL0955635.1"/>
    <property type="molecule type" value="Genomic_DNA"/>
</dbReference>
<organism evidence="3 4">
    <name type="scientific">Hohenbuehelia grisea</name>
    <dbReference type="NCBI Taxonomy" id="104357"/>
    <lineage>
        <taxon>Eukaryota</taxon>
        <taxon>Fungi</taxon>
        <taxon>Dikarya</taxon>
        <taxon>Basidiomycota</taxon>
        <taxon>Agaricomycotina</taxon>
        <taxon>Agaricomycetes</taxon>
        <taxon>Agaricomycetidae</taxon>
        <taxon>Agaricales</taxon>
        <taxon>Pleurotineae</taxon>
        <taxon>Pleurotaceae</taxon>
        <taxon>Hohenbuehelia</taxon>
    </lineage>
</organism>
<reference evidence="4" key="1">
    <citation type="submission" date="2024-06" db="EMBL/GenBank/DDBJ databases">
        <title>Multi-omics analyses provide insights into the biosynthesis of the anticancer antibiotic pleurotin in Hohenbuehelia grisea.</title>
        <authorList>
            <person name="Weaver J.A."/>
            <person name="Alberti F."/>
        </authorList>
    </citation>
    <scope>NUCLEOTIDE SEQUENCE [LARGE SCALE GENOMIC DNA]</scope>
    <source>
        <strain evidence="4">T-177</strain>
    </source>
</reference>
<feature type="coiled-coil region" evidence="1">
    <location>
        <begin position="1532"/>
        <end position="1559"/>
    </location>
</feature>
<feature type="coiled-coil region" evidence="1">
    <location>
        <begin position="1647"/>
        <end position="1706"/>
    </location>
</feature>
<protein>
    <submittedName>
        <fullName evidence="3">Uncharacterized protein</fullName>
    </submittedName>
</protein>
<evidence type="ECO:0000313" key="4">
    <source>
        <dbReference type="Proteomes" id="UP001556367"/>
    </source>
</evidence>
<accession>A0ABR3JJI2</accession>
<proteinExistence type="predicted"/>
<sequence length="1965" mass="215253">MAQISHFHPDDSADGIVVLNGPPISDNDSHPSVKFSVQRWIAHERSSTAVHPEIRDVYFVQCTLRTSVFFIKLEELKRRVGGSQGNLLDVYESDWSRGHFSPACAGWLPDGEEIVVGNGPTGWPRGIIAPKESKHRYAIQLEIWTSIASNIEQFTTSGRLWSPKDHIDPPWKVYFVPMHNWLSEADLQAVLDLVTAEEVKKNKNMNLTSWLQYRAISRTVARTGRVDGIRITHVSQNLLGLFETYMSVDDRQKMIEAQTNGRDVERVWFRPNPQEKMAVNFDNDLKTRKSPISGKLLHTTVTTLTPVDNIRAPAINDGSANEWAKFVWRDRRAGQVAEWLHRSAYCLGKMTLGNYQSSDNIVFGTHEARNTMARSENLIRLVLAQTDAVFGPSKGAKGTLRTSIVDQGQVYYSDEMGRPARYDFEELTQERLSWLAPVLQYSGEFNFSEMKSMTAFAGPAPVWDTRFFTLSLYTPLAIEGLLDSLLWEKYFSIHFPGGKPSRKHRANNPARNITRDKLPEGFLEPETVVLESQAFAVSVEPPTLMPISPFDTVSSVAMDVTSQGDLPAEPPKDSPPSNDSAASAPHFIANEAYQNERSASSVKASKIATHPLHVRAWRAATQHKDQVDLGGVLVSKPSVDGSSSLPSESPDGPTPPPGGFVLTGTIKLFGLDKDAVLKSWHGPPPPHVVLGKDLPIYQEAVVNSIFASDFIPFLRYTRFTVLEFKQVTVTRQNYDFDPTKPLGWSMSATIDIDKDYGMVHDILAGTLQVPKEKLTLQVTAALGLNLAWGELPSMSTFSVEGILGRPSDGKAGQKTVGFPLGKGVTLNRIGVRLTGVRDQEADDDDKKETEEAKEMQYGFSIFGDMHVEVPASKQPLELDFEIKKADKKAELHASSKGDMWKNAFGTGLNLESIGLNTSLTPKHPLEDLTFDIQAEFNSKKTTAVFSGSYTPEGKYKISAKVSDFGVDGVLNLFRHYAGNELSLPSHIDVEIGSATITISKEAGLEVEVEDVKYHEYKAKSAKIELSSKGLTVEGKIDNVTFPNVPITLEEASLRISFEKVKSKKSTDVALAGAIKKVGDLNLPHISAAVHLYKTSESNTLDWTVYGRFDELPRNPSLGSVFHQLQGSFLENVALEDVLFIAASKDDPLLSDMNPQKFEVSKGVQICAGFGKVDSFGKLMRRDTPALTLKAGYASEKGLFLGVDVPDDTMIHLGKGITTDPIELEIDLRPVSLSISAGIKVPVPKNTEPLEFKAELKLSAKTVDIQGEMIGVWKDPFGVSKDVSVGPDLALVIGIILPEFVVSGIPEKIGFQGALDVGKVNGKVGVQISEDPTQELLSGELKNLTIIDVVSFARQITMLHIPDPPDFIDFEKIKLYMSTGVTIASVEYPAGVSFEADIKIFDTSVNAAAEITTSGLTVKGSTHNLKVGPLTIEGHDGKDAILDLEVSATTQKLLVDGMIKLFDDEVSLLLDLEILPSPKFQFDFVLHFTRLLTFEVDAAMIGTTNLKDLGNLDFTLHALFEQHLVEYVRDQVLAALEQAKKKASGDIDAAKAEVSAQEKKQLEGIAAAQATVNTKHAEWLAKSKQVHDEFDTKTKEYLAALKGFQHDVDAQKQKFNLDLKAAESNVQLANAARAKKMRDAEAAVTKAKTDLDNNVAEKEKKLEQAKVDFNRQFGNAEQDITNAEAKVEKLQHQIDDINRSIRECEDASGWEFWKKGAIPGLYIELGSVHALKAIADGVLKACNGVLEAAEYTASKGLITAAELALADVQKVGDEGLTAAKAAVVQFDSDTRHVMDVANKALEVIQHGGDDAWHAAEKALDAFVAAQKPILAAAQKAVDDLLKSAEWLAYQSATAALTLAKHVTHGMEVAKKALDVVEKAEEGVLNLAEELVTGGLGAFDIKKIELKGTLKALLGTSNKHFTATIDTSILGQPATFVIDLDMGNTSTFIHELFKQVLYLPTPVGRVE</sequence>
<dbReference type="Proteomes" id="UP001556367">
    <property type="component" value="Unassembled WGS sequence"/>
</dbReference>
<keyword evidence="1" id="KW-0175">Coiled coil</keyword>
<comment type="caution">
    <text evidence="3">The sequence shown here is derived from an EMBL/GenBank/DDBJ whole genome shotgun (WGS) entry which is preliminary data.</text>
</comment>
<evidence type="ECO:0000313" key="3">
    <source>
        <dbReference type="EMBL" id="KAL0955635.1"/>
    </source>
</evidence>
<name>A0ABR3JJI2_9AGAR</name>